<dbReference type="AlphaFoldDB" id="A0A1S0U134"/>
<dbReference type="KEGG" id="loa:LOAG_05040"/>
<gene>
    <name evidence="1" type="ORF">LOAG_05040</name>
</gene>
<accession>A0A1S0U134</accession>
<dbReference type="RefSeq" id="XP_003140625.1">
    <property type="nucleotide sequence ID" value="XM_003140577.1"/>
</dbReference>
<feature type="non-terminal residue" evidence="1">
    <location>
        <position position="1"/>
    </location>
</feature>
<organism evidence="1">
    <name type="scientific">Loa loa</name>
    <name type="common">Eye worm</name>
    <name type="synonym">Filaria loa</name>
    <dbReference type="NCBI Taxonomy" id="7209"/>
    <lineage>
        <taxon>Eukaryota</taxon>
        <taxon>Metazoa</taxon>
        <taxon>Ecdysozoa</taxon>
        <taxon>Nematoda</taxon>
        <taxon>Chromadorea</taxon>
        <taxon>Rhabditida</taxon>
        <taxon>Spirurina</taxon>
        <taxon>Spiruromorpha</taxon>
        <taxon>Filarioidea</taxon>
        <taxon>Onchocercidae</taxon>
        <taxon>Loa</taxon>
    </lineage>
</organism>
<dbReference type="InParanoid" id="A0A1S0U134"/>
<dbReference type="GeneID" id="9942442"/>
<sequence length="107" mass="12122">DLQSGVDSIHLNSIPLNATQINSAQPQRTPIDSAQLNPIQITPADLKKPIDNTAYQSFIREERKRGMKMRIEREKAKGEEGKEEERTAMRYASEKLLSSPCLRLKNS</sequence>
<evidence type="ECO:0000313" key="1">
    <source>
        <dbReference type="EMBL" id="EFO23449.1"/>
    </source>
</evidence>
<name>A0A1S0U134_LOALO</name>
<proteinExistence type="predicted"/>
<dbReference type="EMBL" id="JH712222">
    <property type="protein sequence ID" value="EFO23449.1"/>
    <property type="molecule type" value="Genomic_DNA"/>
</dbReference>
<dbReference type="CTD" id="9942442"/>
<protein>
    <submittedName>
        <fullName evidence="1">Uncharacterized protein</fullName>
    </submittedName>
</protein>
<reference evidence="1" key="1">
    <citation type="submission" date="2012-04" db="EMBL/GenBank/DDBJ databases">
        <title>The Genome Sequence of Loa loa.</title>
        <authorList>
            <consortium name="The Broad Institute Genome Sequencing Platform"/>
            <consortium name="Broad Institute Genome Sequencing Center for Infectious Disease"/>
            <person name="Nutman T.B."/>
            <person name="Fink D.L."/>
            <person name="Russ C."/>
            <person name="Young S."/>
            <person name="Zeng Q."/>
            <person name="Gargeya S."/>
            <person name="Alvarado L."/>
            <person name="Berlin A."/>
            <person name="Chapman S.B."/>
            <person name="Chen Z."/>
            <person name="Freedman E."/>
            <person name="Gellesch M."/>
            <person name="Goldberg J."/>
            <person name="Griggs A."/>
            <person name="Gujja S."/>
            <person name="Heilman E.R."/>
            <person name="Heiman D."/>
            <person name="Howarth C."/>
            <person name="Mehta T."/>
            <person name="Neiman D."/>
            <person name="Pearson M."/>
            <person name="Roberts A."/>
            <person name="Saif S."/>
            <person name="Shea T."/>
            <person name="Shenoy N."/>
            <person name="Sisk P."/>
            <person name="Stolte C."/>
            <person name="Sykes S."/>
            <person name="White J."/>
            <person name="Yandava C."/>
            <person name="Haas B."/>
            <person name="Henn M.R."/>
            <person name="Nusbaum C."/>
            <person name="Birren B."/>
        </authorList>
    </citation>
    <scope>NUCLEOTIDE SEQUENCE [LARGE SCALE GENOMIC DNA]</scope>
</reference>